<proteinExistence type="predicted"/>
<dbReference type="OrthoDB" id="4482922at2"/>
<gene>
    <name evidence="1" type="ORF">EF834_00515</name>
</gene>
<dbReference type="EMBL" id="RKLN01000001">
    <property type="protein sequence ID" value="RVW06704.1"/>
    <property type="molecule type" value="Genomic_DNA"/>
</dbReference>
<evidence type="ECO:0000313" key="1">
    <source>
        <dbReference type="EMBL" id="RVW06704.1"/>
    </source>
</evidence>
<organism evidence="1 2">
    <name type="scientific">Rhodococcus spongiicola</name>
    <dbReference type="NCBI Taxonomy" id="2487352"/>
    <lineage>
        <taxon>Bacteria</taxon>
        <taxon>Bacillati</taxon>
        <taxon>Actinomycetota</taxon>
        <taxon>Actinomycetes</taxon>
        <taxon>Mycobacteriales</taxon>
        <taxon>Nocardiaceae</taxon>
        <taxon>Rhodococcus</taxon>
    </lineage>
</organism>
<name>A0A438B6X4_9NOCA</name>
<dbReference type="Proteomes" id="UP000284333">
    <property type="component" value="Unassembled WGS sequence"/>
</dbReference>
<keyword evidence="2" id="KW-1185">Reference proteome</keyword>
<evidence type="ECO:0000313" key="2">
    <source>
        <dbReference type="Proteomes" id="UP000284333"/>
    </source>
</evidence>
<comment type="caution">
    <text evidence="1">The sequence shown here is derived from an EMBL/GenBank/DDBJ whole genome shotgun (WGS) entry which is preliminary data.</text>
</comment>
<dbReference type="AlphaFoldDB" id="A0A438B6X4"/>
<sequence>MVEGQGWGALGVAVDAGDLYLEPGVARRCAQRCADLASELRGLRESAYRLRRVDGFGALPSGLALKAKFEGKADGGEYSLVQALSDHIDEVEQMQALFEKIDARYSATDDGTASKFGVIEHG</sequence>
<protein>
    <submittedName>
        <fullName evidence="1">Uncharacterized protein</fullName>
    </submittedName>
</protein>
<reference evidence="1 2" key="1">
    <citation type="submission" date="2018-11" db="EMBL/GenBank/DDBJ databases">
        <title>Rhodococcus spongicola sp. nov. and Rhodococcus xishaensis sp. nov. from marine sponges.</title>
        <authorList>
            <person name="Li L."/>
            <person name="Lin H.W."/>
        </authorList>
    </citation>
    <scope>NUCLEOTIDE SEQUENCE [LARGE SCALE GENOMIC DNA]</scope>
    <source>
        <strain evidence="1 2">LHW50502</strain>
    </source>
</reference>
<accession>A0A438B6X4</accession>